<name>A6FY81_9BACT</name>
<keyword evidence="10" id="KW-0723">Serine/threonine-protein kinase</keyword>
<evidence type="ECO:0000256" key="2">
    <source>
        <dbReference type="ARBA" id="ARBA00022679"/>
    </source>
</evidence>
<keyword evidence="3" id="KW-0547">Nucleotide-binding</keyword>
<feature type="coiled-coil region" evidence="6">
    <location>
        <begin position="271"/>
        <end position="298"/>
    </location>
</feature>
<evidence type="ECO:0000313" key="11">
    <source>
        <dbReference type="Proteomes" id="UP000005801"/>
    </source>
</evidence>
<comment type="caution">
    <text evidence="10">The sequence shown here is derived from an EMBL/GenBank/DDBJ whole genome shotgun (WGS) entry which is preliminary data.</text>
</comment>
<dbReference type="SUPFAM" id="SSF56112">
    <property type="entry name" value="Protein kinase-like (PK-like)"/>
    <property type="match status" value="1"/>
</dbReference>
<feature type="region of interest" description="Disordered" evidence="7">
    <location>
        <begin position="319"/>
        <end position="426"/>
    </location>
</feature>
<feature type="compositionally biased region" description="Low complexity" evidence="7">
    <location>
        <begin position="379"/>
        <end position="399"/>
    </location>
</feature>
<dbReference type="Proteomes" id="UP000005801">
    <property type="component" value="Unassembled WGS sequence"/>
</dbReference>
<dbReference type="GO" id="GO:0004674">
    <property type="term" value="F:protein serine/threonine kinase activity"/>
    <property type="evidence" value="ECO:0007669"/>
    <property type="project" value="UniProtKB-KW"/>
</dbReference>
<evidence type="ECO:0000256" key="5">
    <source>
        <dbReference type="ARBA" id="ARBA00022840"/>
    </source>
</evidence>
<dbReference type="CDD" id="cd14014">
    <property type="entry name" value="STKc_PknB_like"/>
    <property type="match status" value="1"/>
</dbReference>
<dbReference type="InterPro" id="IPR050660">
    <property type="entry name" value="NEK_Ser/Thr_kinase"/>
</dbReference>
<feature type="compositionally biased region" description="Low complexity" evidence="7">
    <location>
        <begin position="349"/>
        <end position="360"/>
    </location>
</feature>
<dbReference type="Pfam" id="PF00069">
    <property type="entry name" value="Pkinase"/>
    <property type="match status" value="1"/>
</dbReference>
<evidence type="ECO:0000256" key="4">
    <source>
        <dbReference type="ARBA" id="ARBA00022777"/>
    </source>
</evidence>
<keyword evidence="4 10" id="KW-0418">Kinase</keyword>
<dbReference type="EC" id="2.7.11.1" evidence="1"/>
<gene>
    <name evidence="10" type="ORF">PPSIR1_39755</name>
</gene>
<protein>
    <recommendedName>
        <fullName evidence="1">non-specific serine/threonine protein kinase</fullName>
        <ecNumber evidence="1">2.7.11.1</ecNumber>
    </recommendedName>
</protein>
<dbReference type="GO" id="GO:0005524">
    <property type="term" value="F:ATP binding"/>
    <property type="evidence" value="ECO:0007669"/>
    <property type="project" value="UniProtKB-KW"/>
</dbReference>
<accession>A6FY81</accession>
<keyword evidence="11" id="KW-1185">Reference proteome</keyword>
<keyword evidence="2" id="KW-0808">Transferase</keyword>
<dbReference type="EMBL" id="ABCS01000003">
    <property type="protein sequence ID" value="EDM81460.1"/>
    <property type="molecule type" value="Genomic_DNA"/>
</dbReference>
<evidence type="ECO:0000256" key="3">
    <source>
        <dbReference type="ARBA" id="ARBA00022741"/>
    </source>
</evidence>
<keyword evidence="5" id="KW-0067">ATP-binding</keyword>
<feature type="compositionally biased region" description="Pro residues" evidence="7">
    <location>
        <begin position="361"/>
        <end position="378"/>
    </location>
</feature>
<keyword evidence="6" id="KW-0175">Coiled coil</keyword>
<dbReference type="InterPro" id="IPR000719">
    <property type="entry name" value="Prot_kinase_dom"/>
</dbReference>
<feature type="domain" description="Protein kinase" evidence="9">
    <location>
        <begin position="1"/>
        <end position="266"/>
    </location>
</feature>
<dbReference type="AlphaFoldDB" id="A6FY81"/>
<evidence type="ECO:0000256" key="7">
    <source>
        <dbReference type="SAM" id="MobiDB-lite"/>
    </source>
</evidence>
<dbReference type="InterPro" id="IPR011009">
    <property type="entry name" value="Kinase-like_dom_sf"/>
</dbReference>
<dbReference type="eggNOG" id="COG0515">
    <property type="taxonomic scope" value="Bacteria"/>
</dbReference>
<dbReference type="Gene3D" id="3.30.200.20">
    <property type="entry name" value="Phosphorylase Kinase, domain 1"/>
    <property type="match status" value="1"/>
</dbReference>
<proteinExistence type="predicted"/>
<evidence type="ECO:0000256" key="6">
    <source>
        <dbReference type="SAM" id="Coils"/>
    </source>
</evidence>
<evidence type="ECO:0000313" key="10">
    <source>
        <dbReference type="EMBL" id="EDM81460.1"/>
    </source>
</evidence>
<dbReference type="PANTHER" id="PTHR43671">
    <property type="entry name" value="SERINE/THREONINE-PROTEIN KINASE NEK"/>
    <property type="match status" value="1"/>
</dbReference>
<organism evidence="10 11">
    <name type="scientific">Plesiocystis pacifica SIR-1</name>
    <dbReference type="NCBI Taxonomy" id="391625"/>
    <lineage>
        <taxon>Bacteria</taxon>
        <taxon>Pseudomonadati</taxon>
        <taxon>Myxococcota</taxon>
        <taxon>Polyangia</taxon>
        <taxon>Nannocystales</taxon>
        <taxon>Nannocystaceae</taxon>
        <taxon>Plesiocystis</taxon>
    </lineage>
</organism>
<dbReference type="Gene3D" id="1.10.510.10">
    <property type="entry name" value="Transferase(Phosphotransferase) domain 1"/>
    <property type="match status" value="1"/>
</dbReference>
<evidence type="ECO:0000259" key="9">
    <source>
        <dbReference type="PROSITE" id="PS50011"/>
    </source>
</evidence>
<dbReference type="PROSITE" id="PS50011">
    <property type="entry name" value="PROTEIN_KINASE_DOM"/>
    <property type="match status" value="1"/>
</dbReference>
<reference evidence="10 11" key="1">
    <citation type="submission" date="2007-06" db="EMBL/GenBank/DDBJ databases">
        <authorList>
            <person name="Shimkets L."/>
            <person name="Ferriera S."/>
            <person name="Johnson J."/>
            <person name="Kravitz S."/>
            <person name="Beeson K."/>
            <person name="Sutton G."/>
            <person name="Rogers Y.-H."/>
            <person name="Friedman R."/>
            <person name="Frazier M."/>
            <person name="Venter J.C."/>
        </authorList>
    </citation>
    <scope>NUCLEOTIDE SEQUENCE [LARGE SCALE GENOMIC DNA]</scope>
    <source>
        <strain evidence="10 11">SIR-1</strain>
    </source>
</reference>
<feature type="transmembrane region" description="Helical" evidence="8">
    <location>
        <begin position="431"/>
        <end position="452"/>
    </location>
</feature>
<dbReference type="PANTHER" id="PTHR43671:SF13">
    <property type="entry name" value="SERINE_THREONINE-PROTEIN KINASE NEK2"/>
    <property type="match status" value="1"/>
</dbReference>
<evidence type="ECO:0000256" key="1">
    <source>
        <dbReference type="ARBA" id="ARBA00012513"/>
    </source>
</evidence>
<keyword evidence="8" id="KW-0472">Membrane</keyword>
<keyword evidence="8" id="KW-1133">Transmembrane helix</keyword>
<sequence>MAEVWVSQSVSVAGFKKKVAIKRILPGLLKDERFVRMFLDEARLSLHFNHANVVSVFDLGKSDETYFIVMEYVEGTTLKRVLEFLQEQGRRVPLPLVIWILNETLKGLDYAHNLPDPETGEHLNVVHRDISPPNLLISWNGEVKLTDFGLAKATSQLESTDQGVVKGKFSYLSPEAAHGRAVDGRTDVFAVGILAYEMLTMKRLFLGETDYQTVEMVRAAKIPSIRRQNPEVPAELERIILKSLARHEDDRYATAADFADDLLSFLFSHRLKVSTRDLQRLLAELRQIEEAKLAAKRDKEGPANLIMQLMAEEMANFRSIDDDSDGGKAPAGSGSLLDDEDLGGFDATAPLVDGLDDLLGAPPPPAPGPPPSPSPSPPVKSSGGPARAVQPPQSAAPADLPDPDPSGITEHSIAHTRLPSPAPKQEPRSNAMVWILIGLTAIGGGVAAYYFLVLAA</sequence>
<dbReference type="STRING" id="391625.PPSIR1_39755"/>
<keyword evidence="8" id="KW-0812">Transmembrane</keyword>
<evidence type="ECO:0000256" key="8">
    <source>
        <dbReference type="SAM" id="Phobius"/>
    </source>
</evidence>